<keyword evidence="16" id="KW-1185">Reference proteome</keyword>
<dbReference type="AlphaFoldDB" id="A0A448YQD8"/>
<evidence type="ECO:0000256" key="8">
    <source>
        <dbReference type="ARBA" id="ARBA00023034"/>
    </source>
</evidence>
<name>A0A448YQD8_BRENA</name>
<dbReference type="GO" id="GO:0000149">
    <property type="term" value="F:SNARE binding"/>
    <property type="evidence" value="ECO:0007669"/>
    <property type="project" value="TreeGrafter"/>
</dbReference>
<keyword evidence="6 12" id="KW-0653">Protein transport</keyword>
<dbReference type="FunCoup" id="A0A448YQD8">
    <property type="interactions" value="57"/>
</dbReference>
<evidence type="ECO:0000256" key="14">
    <source>
        <dbReference type="SAM" id="Phobius"/>
    </source>
</evidence>
<dbReference type="OrthoDB" id="158360at2759"/>
<evidence type="ECO:0000256" key="12">
    <source>
        <dbReference type="PIRNR" id="PIRNR028865"/>
    </source>
</evidence>
<evidence type="ECO:0000256" key="3">
    <source>
        <dbReference type="ARBA" id="ARBA00022448"/>
    </source>
</evidence>
<evidence type="ECO:0000256" key="10">
    <source>
        <dbReference type="ARBA" id="ARBA00037983"/>
    </source>
</evidence>
<dbReference type="PANTHER" id="PTHR21230">
    <property type="entry name" value="VESICLE TRANSPORT V-SNARE PROTEIN VTI1-RELATED"/>
    <property type="match status" value="1"/>
</dbReference>
<dbReference type="GO" id="GO:0015031">
    <property type="term" value="P:protein transport"/>
    <property type="evidence" value="ECO:0007669"/>
    <property type="project" value="UniProtKB-KW"/>
</dbReference>
<keyword evidence="5" id="KW-0931">ER-Golgi transport</keyword>
<dbReference type="Proteomes" id="UP000290900">
    <property type="component" value="Unassembled WGS sequence"/>
</dbReference>
<dbReference type="InParanoid" id="A0A448YQD8"/>
<dbReference type="InterPro" id="IPR027027">
    <property type="entry name" value="GOSR2/Membrin/Bos1"/>
</dbReference>
<dbReference type="PANTHER" id="PTHR21230:SF1">
    <property type="entry name" value="GOLGI SNAP RECEPTOR COMPLEX MEMBER 2"/>
    <property type="match status" value="1"/>
</dbReference>
<evidence type="ECO:0000256" key="2">
    <source>
        <dbReference type="ARBA" id="ARBA00004409"/>
    </source>
</evidence>
<feature type="compositionally biased region" description="Polar residues" evidence="13">
    <location>
        <begin position="108"/>
        <end position="153"/>
    </location>
</feature>
<keyword evidence="7 14" id="KW-1133">Transmembrane helix</keyword>
<dbReference type="Pfam" id="PF12352">
    <property type="entry name" value="V-SNARE_C"/>
    <property type="match status" value="1"/>
</dbReference>
<reference evidence="15 16" key="1">
    <citation type="submission" date="2018-12" db="EMBL/GenBank/DDBJ databases">
        <authorList>
            <person name="Tiukova I."/>
            <person name="Dainat J."/>
        </authorList>
    </citation>
    <scope>NUCLEOTIDE SEQUENCE [LARGE SCALE GENOMIC DNA]</scope>
</reference>
<evidence type="ECO:0000256" key="9">
    <source>
        <dbReference type="ARBA" id="ARBA00023136"/>
    </source>
</evidence>
<evidence type="ECO:0000256" key="11">
    <source>
        <dbReference type="ARBA" id="ARBA00040957"/>
    </source>
</evidence>
<dbReference type="STRING" id="13370.A0A448YQD8"/>
<dbReference type="PIRSF" id="PIRSF028865">
    <property type="entry name" value="Membrin-2"/>
    <property type="match status" value="1"/>
</dbReference>
<dbReference type="GO" id="GO:0005789">
    <property type="term" value="C:endoplasmic reticulum membrane"/>
    <property type="evidence" value="ECO:0007669"/>
    <property type="project" value="UniProtKB-SubCell"/>
</dbReference>
<keyword evidence="4 14" id="KW-0812">Transmembrane</keyword>
<proteinExistence type="inferred from homology"/>
<dbReference type="GO" id="GO:0000139">
    <property type="term" value="C:Golgi membrane"/>
    <property type="evidence" value="ECO:0007669"/>
    <property type="project" value="UniProtKB-SubCell"/>
</dbReference>
<keyword evidence="9 12" id="KW-0472">Membrane</keyword>
<dbReference type="GO" id="GO:0031201">
    <property type="term" value="C:SNARE complex"/>
    <property type="evidence" value="ECO:0007669"/>
    <property type="project" value="TreeGrafter"/>
</dbReference>
<evidence type="ECO:0000256" key="4">
    <source>
        <dbReference type="ARBA" id="ARBA00022692"/>
    </source>
</evidence>
<dbReference type="GO" id="GO:0012507">
    <property type="term" value="C:ER to Golgi transport vesicle membrane"/>
    <property type="evidence" value="ECO:0007669"/>
    <property type="project" value="TreeGrafter"/>
</dbReference>
<evidence type="ECO:0000313" key="16">
    <source>
        <dbReference type="Proteomes" id="UP000290900"/>
    </source>
</evidence>
<dbReference type="Gene3D" id="1.20.5.110">
    <property type="match status" value="1"/>
</dbReference>
<evidence type="ECO:0000256" key="6">
    <source>
        <dbReference type="ARBA" id="ARBA00022927"/>
    </source>
</evidence>
<keyword evidence="8" id="KW-0333">Golgi apparatus</keyword>
<feature type="transmembrane region" description="Helical" evidence="14">
    <location>
        <begin position="226"/>
        <end position="246"/>
    </location>
</feature>
<evidence type="ECO:0000256" key="13">
    <source>
        <dbReference type="SAM" id="MobiDB-lite"/>
    </source>
</evidence>
<dbReference type="GO" id="GO:0006906">
    <property type="term" value="P:vesicle fusion"/>
    <property type="evidence" value="ECO:0007669"/>
    <property type="project" value="TreeGrafter"/>
</dbReference>
<keyword evidence="3 12" id="KW-0813">Transport</keyword>
<comment type="similarity">
    <text evidence="10 12">Belongs to the BOS1 family.</text>
</comment>
<comment type="function">
    <text evidence="12">SNARE required for protein transport between the ER and the Golgi complex.</text>
</comment>
<protein>
    <recommendedName>
        <fullName evidence="11 12">Protein transport protein BOS1</fullName>
    </recommendedName>
</protein>
<gene>
    <name evidence="15" type="ORF">BRENAR_LOCUS3818</name>
</gene>
<evidence type="ECO:0000313" key="15">
    <source>
        <dbReference type="EMBL" id="VEU23087.1"/>
    </source>
</evidence>
<dbReference type="EMBL" id="CAACVR010000034">
    <property type="protein sequence ID" value="VEU23087.1"/>
    <property type="molecule type" value="Genomic_DNA"/>
</dbReference>
<evidence type="ECO:0000256" key="1">
    <source>
        <dbReference type="ARBA" id="ARBA00004163"/>
    </source>
</evidence>
<dbReference type="GO" id="GO:0031902">
    <property type="term" value="C:late endosome membrane"/>
    <property type="evidence" value="ECO:0007669"/>
    <property type="project" value="TreeGrafter"/>
</dbReference>
<comment type="subcellular location">
    <subcellularLocation>
        <location evidence="1">Endoplasmic reticulum membrane</location>
        <topology evidence="1">Single-pass type IV membrane protein</topology>
    </subcellularLocation>
    <subcellularLocation>
        <location evidence="2">Golgi apparatus membrane</location>
        <topology evidence="2">Single-pass type IV membrane protein</topology>
    </subcellularLocation>
</comment>
<sequence>MVSIERYLQSLLYNNATRLTQQLRKDLEQFAKDPSTAAPALIGQITTTINNLGRTLRDYEEFINNQTLSLNESQKLKNQNRLTNLKKEYSEYKVKFASLRKQREDSQAESSRNQLFSNRSTAISDNPYDENSMSIRQGHASKNGSVPSDSGLSMQEGLYKEQSVLERSNQQLDDILEMGRQAFDDLVEQNEIVGKMRDRMSSSLETMGVSRATIRKIEKKAFEDKWIFYIGGGTTLFSMYMIWHYLG</sequence>
<evidence type="ECO:0000256" key="7">
    <source>
        <dbReference type="ARBA" id="ARBA00022989"/>
    </source>
</evidence>
<organism evidence="15 16">
    <name type="scientific">Brettanomyces naardenensis</name>
    <name type="common">Yeast</name>
    <dbReference type="NCBI Taxonomy" id="13370"/>
    <lineage>
        <taxon>Eukaryota</taxon>
        <taxon>Fungi</taxon>
        <taxon>Dikarya</taxon>
        <taxon>Ascomycota</taxon>
        <taxon>Saccharomycotina</taxon>
        <taxon>Pichiomycetes</taxon>
        <taxon>Pichiales</taxon>
        <taxon>Pichiaceae</taxon>
        <taxon>Brettanomyces</taxon>
    </lineage>
</organism>
<evidence type="ECO:0000256" key="5">
    <source>
        <dbReference type="ARBA" id="ARBA00022892"/>
    </source>
</evidence>
<accession>A0A448YQD8</accession>
<feature type="region of interest" description="Disordered" evidence="13">
    <location>
        <begin position="101"/>
        <end position="153"/>
    </location>
</feature>
<dbReference type="GO" id="GO:0005484">
    <property type="term" value="F:SNAP receptor activity"/>
    <property type="evidence" value="ECO:0007669"/>
    <property type="project" value="InterPro"/>
</dbReference>
<dbReference type="GO" id="GO:0006888">
    <property type="term" value="P:endoplasmic reticulum to Golgi vesicle-mediated transport"/>
    <property type="evidence" value="ECO:0007669"/>
    <property type="project" value="TreeGrafter"/>
</dbReference>